<organism evidence="1 2">
    <name type="scientific">Pleomassaria siparia CBS 279.74</name>
    <dbReference type="NCBI Taxonomy" id="1314801"/>
    <lineage>
        <taxon>Eukaryota</taxon>
        <taxon>Fungi</taxon>
        <taxon>Dikarya</taxon>
        <taxon>Ascomycota</taxon>
        <taxon>Pezizomycotina</taxon>
        <taxon>Dothideomycetes</taxon>
        <taxon>Pleosporomycetidae</taxon>
        <taxon>Pleosporales</taxon>
        <taxon>Pleomassariaceae</taxon>
        <taxon>Pleomassaria</taxon>
    </lineage>
</organism>
<evidence type="ECO:0000313" key="1">
    <source>
        <dbReference type="EMBL" id="KAF2706742.1"/>
    </source>
</evidence>
<protein>
    <submittedName>
        <fullName evidence="1">Uncharacterized protein</fullName>
    </submittedName>
</protein>
<keyword evidence="2" id="KW-1185">Reference proteome</keyword>
<proteinExistence type="predicted"/>
<dbReference type="AlphaFoldDB" id="A0A6G1K2K7"/>
<dbReference type="EMBL" id="MU005775">
    <property type="protein sequence ID" value="KAF2706742.1"/>
    <property type="molecule type" value="Genomic_DNA"/>
</dbReference>
<gene>
    <name evidence="1" type="ORF">K504DRAFT_64577</name>
</gene>
<sequence length="118" mass="13607">MSPTVEVGPPYAKYVQWYWIANLSFLVRYERGTTVAPIEGRAWFKFEGPTPYRRRPVYTVCMCGVIIADLDRRPAPFSLLDSLMVVSTSPVSVRWRRISGMLRARVTSWRTCHSSMSE</sequence>
<evidence type="ECO:0000313" key="2">
    <source>
        <dbReference type="Proteomes" id="UP000799428"/>
    </source>
</evidence>
<reference evidence="1" key="1">
    <citation type="journal article" date="2020" name="Stud. Mycol.">
        <title>101 Dothideomycetes genomes: a test case for predicting lifestyles and emergence of pathogens.</title>
        <authorList>
            <person name="Haridas S."/>
            <person name="Albert R."/>
            <person name="Binder M."/>
            <person name="Bloem J."/>
            <person name="Labutti K."/>
            <person name="Salamov A."/>
            <person name="Andreopoulos B."/>
            <person name="Baker S."/>
            <person name="Barry K."/>
            <person name="Bills G."/>
            <person name="Bluhm B."/>
            <person name="Cannon C."/>
            <person name="Castanera R."/>
            <person name="Culley D."/>
            <person name="Daum C."/>
            <person name="Ezra D."/>
            <person name="Gonzalez J."/>
            <person name="Henrissat B."/>
            <person name="Kuo A."/>
            <person name="Liang C."/>
            <person name="Lipzen A."/>
            <person name="Lutzoni F."/>
            <person name="Magnuson J."/>
            <person name="Mondo S."/>
            <person name="Nolan M."/>
            <person name="Ohm R."/>
            <person name="Pangilinan J."/>
            <person name="Park H.-J."/>
            <person name="Ramirez L."/>
            <person name="Alfaro M."/>
            <person name="Sun H."/>
            <person name="Tritt A."/>
            <person name="Yoshinaga Y."/>
            <person name="Zwiers L.-H."/>
            <person name="Turgeon B."/>
            <person name="Goodwin S."/>
            <person name="Spatafora J."/>
            <person name="Crous P."/>
            <person name="Grigoriev I."/>
        </authorList>
    </citation>
    <scope>NUCLEOTIDE SEQUENCE</scope>
    <source>
        <strain evidence="1">CBS 279.74</strain>
    </source>
</reference>
<accession>A0A6G1K2K7</accession>
<dbReference type="Proteomes" id="UP000799428">
    <property type="component" value="Unassembled WGS sequence"/>
</dbReference>
<name>A0A6G1K2K7_9PLEO</name>